<evidence type="ECO:0000313" key="2">
    <source>
        <dbReference type="EMBL" id="VFU21230.1"/>
    </source>
</evidence>
<dbReference type="EMBL" id="CAADRP010000002">
    <property type="protein sequence ID" value="VFU21230.1"/>
    <property type="molecule type" value="Genomic_DNA"/>
</dbReference>
<gene>
    <name evidence="2" type="ORF">SVIM_LOCUS11838</name>
</gene>
<dbReference type="PANTHER" id="PTHR34115:SF5">
    <property type="entry name" value="PROTEIN, PUTATIVE-RELATED"/>
    <property type="match status" value="1"/>
</dbReference>
<dbReference type="PANTHER" id="PTHR34115">
    <property type="entry name" value="PROTEIN, PUTATIVE-RELATED"/>
    <property type="match status" value="1"/>
</dbReference>
<organism evidence="2">
    <name type="scientific">Salix viminalis</name>
    <name type="common">Common osier</name>
    <name type="synonym">Basket willow</name>
    <dbReference type="NCBI Taxonomy" id="40686"/>
    <lineage>
        <taxon>Eukaryota</taxon>
        <taxon>Viridiplantae</taxon>
        <taxon>Streptophyta</taxon>
        <taxon>Embryophyta</taxon>
        <taxon>Tracheophyta</taxon>
        <taxon>Spermatophyta</taxon>
        <taxon>Magnoliopsida</taxon>
        <taxon>eudicotyledons</taxon>
        <taxon>Gunneridae</taxon>
        <taxon>Pentapetalae</taxon>
        <taxon>rosids</taxon>
        <taxon>fabids</taxon>
        <taxon>Malpighiales</taxon>
        <taxon>Salicaceae</taxon>
        <taxon>Saliceae</taxon>
        <taxon>Salix</taxon>
    </lineage>
</organism>
<evidence type="ECO:0000256" key="1">
    <source>
        <dbReference type="SAM" id="Phobius"/>
    </source>
</evidence>
<keyword evidence="1" id="KW-1133">Transmembrane helix</keyword>
<proteinExistence type="predicted"/>
<dbReference type="InterPro" id="IPR053258">
    <property type="entry name" value="Ca-permeable_cation_channel"/>
</dbReference>
<accession>A0A6N2K8M6</accession>
<protein>
    <submittedName>
        <fullName evidence="2">Uncharacterized protein</fullName>
    </submittedName>
</protein>
<reference evidence="2" key="1">
    <citation type="submission" date="2019-03" db="EMBL/GenBank/DDBJ databases">
        <authorList>
            <person name="Mank J."/>
            <person name="Almeida P."/>
        </authorList>
    </citation>
    <scope>NUCLEOTIDE SEQUENCE</scope>
    <source>
        <strain evidence="2">78183</strain>
    </source>
</reference>
<keyword evidence="1" id="KW-0472">Membrane</keyword>
<feature type="transmembrane region" description="Helical" evidence="1">
    <location>
        <begin position="95"/>
        <end position="116"/>
    </location>
</feature>
<dbReference type="AlphaFoldDB" id="A0A6N2K8M6"/>
<feature type="transmembrane region" description="Helical" evidence="1">
    <location>
        <begin position="63"/>
        <end position="83"/>
    </location>
</feature>
<sequence>MLFSQRQVPLNTPFMEARNYVQEDQVTTLNLIQRLFIFTMPVLLNFLELMYPGKNYSPFDRHTFTMWVVLACWIIAWSMGSYFQSPVYASAVRSTAELFCSLSVASLASIIFSRMYSAIVICSMHLTSNGVYVHPSWHLQEHGFRID</sequence>
<feature type="transmembrane region" description="Helical" evidence="1">
    <location>
        <begin position="31"/>
        <end position="51"/>
    </location>
</feature>
<name>A0A6N2K8M6_SALVM</name>
<keyword evidence="1" id="KW-0812">Transmembrane</keyword>